<name>A0ABX1Q7V0_9RHOO</name>
<accession>A0ABX1Q7V0</accession>
<dbReference type="NCBIfam" id="NF045536">
    <property type="entry name" value="phasin_PhaP6"/>
    <property type="match status" value="1"/>
</dbReference>
<sequence>MPGEQLGGAVPHGGFVSSQAGIAPATVRSGKVRGSASNDATESADAARPAAPYMTQARTQTRGAMRNPFANPFLIWTELAMKTGEMMLASAQVIGHRTERIAAAGTMPNAHDLHEFNLMGQEKIDAAVESSRAMTMQMMKLNQQLWARTVRQMQAGVVAMMSLAASRSVAESIARQATLVRTMTRSADTASQLSRAVARVARSGLNPIHARATANAERLARREGVAGTNSD</sequence>
<organism evidence="2 3">
    <name type="scientific">Aromatoleum diolicum</name>
    <dbReference type="NCBI Taxonomy" id="75796"/>
    <lineage>
        <taxon>Bacteria</taxon>
        <taxon>Pseudomonadati</taxon>
        <taxon>Pseudomonadota</taxon>
        <taxon>Betaproteobacteria</taxon>
        <taxon>Rhodocyclales</taxon>
        <taxon>Rhodocyclaceae</taxon>
        <taxon>Aromatoleum</taxon>
    </lineage>
</organism>
<evidence type="ECO:0000313" key="2">
    <source>
        <dbReference type="EMBL" id="NMG74449.1"/>
    </source>
</evidence>
<evidence type="ECO:0000256" key="1">
    <source>
        <dbReference type="SAM" id="MobiDB-lite"/>
    </source>
</evidence>
<dbReference type="InterPro" id="IPR053785">
    <property type="entry name" value="PhaP6-like"/>
</dbReference>
<evidence type="ECO:0000313" key="3">
    <source>
        <dbReference type="Proteomes" id="UP000648984"/>
    </source>
</evidence>
<protein>
    <recommendedName>
        <fullName evidence="4">Phasin domain-containing protein</fullName>
    </recommendedName>
</protein>
<evidence type="ECO:0008006" key="4">
    <source>
        <dbReference type="Google" id="ProtNLM"/>
    </source>
</evidence>
<dbReference type="Proteomes" id="UP000648984">
    <property type="component" value="Unassembled WGS sequence"/>
</dbReference>
<gene>
    <name evidence="2" type="ORF">GPA25_06715</name>
</gene>
<dbReference type="EMBL" id="WTVQ01000008">
    <property type="protein sequence ID" value="NMG74449.1"/>
    <property type="molecule type" value="Genomic_DNA"/>
</dbReference>
<keyword evidence="3" id="KW-1185">Reference proteome</keyword>
<dbReference type="RefSeq" id="WP_169259599.1">
    <property type="nucleotide sequence ID" value="NZ_WTVQ01000008.1"/>
</dbReference>
<comment type="caution">
    <text evidence="2">The sequence shown here is derived from an EMBL/GenBank/DDBJ whole genome shotgun (WGS) entry which is preliminary data.</text>
</comment>
<proteinExistence type="predicted"/>
<feature type="region of interest" description="Disordered" evidence="1">
    <location>
        <begin position="26"/>
        <end position="53"/>
    </location>
</feature>
<reference evidence="2 3" key="1">
    <citation type="submission" date="2019-12" db="EMBL/GenBank/DDBJ databases">
        <title>Comparative genomics gives insights into the taxonomy of the Azoarcus-Aromatoleum group and reveals separate origins of nif in the plant-associated Azoarcus and non-plant-associated Aromatoleum sub-groups.</title>
        <authorList>
            <person name="Lafos M."/>
            <person name="Maluk M."/>
            <person name="Batista M."/>
            <person name="Junghare M."/>
            <person name="Carmona M."/>
            <person name="Faoro H."/>
            <person name="Cruz L.M."/>
            <person name="Battistoni F."/>
            <person name="De Souza E."/>
            <person name="Pedrosa F."/>
            <person name="Chen W.-M."/>
            <person name="Poole P.S."/>
            <person name="Dixon R.A."/>
            <person name="James E.K."/>
        </authorList>
    </citation>
    <scope>NUCLEOTIDE SEQUENCE [LARGE SCALE GENOMIC DNA]</scope>
    <source>
        <strain evidence="2 3">22Lin</strain>
    </source>
</reference>